<accession>A0A5B7IUJ7</accession>
<comment type="caution">
    <text evidence="1">The sequence shown here is derived from an EMBL/GenBank/DDBJ whole genome shotgun (WGS) entry which is preliminary data.</text>
</comment>
<proteinExistence type="predicted"/>
<reference evidence="1 2" key="1">
    <citation type="submission" date="2019-05" db="EMBL/GenBank/DDBJ databases">
        <title>Another draft genome of Portunus trituberculatus and its Hox gene families provides insights of decapod evolution.</title>
        <authorList>
            <person name="Jeong J.-H."/>
            <person name="Song I."/>
            <person name="Kim S."/>
            <person name="Choi T."/>
            <person name="Kim D."/>
            <person name="Ryu S."/>
            <person name="Kim W."/>
        </authorList>
    </citation>
    <scope>NUCLEOTIDE SEQUENCE [LARGE SCALE GENOMIC DNA]</scope>
    <source>
        <tissue evidence="1">Muscle</tissue>
    </source>
</reference>
<name>A0A5B7IUJ7_PORTR</name>
<protein>
    <submittedName>
        <fullName evidence="1">Uncharacterized protein</fullName>
    </submittedName>
</protein>
<organism evidence="1 2">
    <name type="scientific">Portunus trituberculatus</name>
    <name type="common">Swimming crab</name>
    <name type="synonym">Neptunus trituberculatus</name>
    <dbReference type="NCBI Taxonomy" id="210409"/>
    <lineage>
        <taxon>Eukaryota</taxon>
        <taxon>Metazoa</taxon>
        <taxon>Ecdysozoa</taxon>
        <taxon>Arthropoda</taxon>
        <taxon>Crustacea</taxon>
        <taxon>Multicrustacea</taxon>
        <taxon>Malacostraca</taxon>
        <taxon>Eumalacostraca</taxon>
        <taxon>Eucarida</taxon>
        <taxon>Decapoda</taxon>
        <taxon>Pleocyemata</taxon>
        <taxon>Brachyura</taxon>
        <taxon>Eubrachyura</taxon>
        <taxon>Portunoidea</taxon>
        <taxon>Portunidae</taxon>
        <taxon>Portuninae</taxon>
        <taxon>Portunus</taxon>
    </lineage>
</organism>
<dbReference type="Proteomes" id="UP000324222">
    <property type="component" value="Unassembled WGS sequence"/>
</dbReference>
<gene>
    <name evidence="1" type="ORF">E2C01_084157</name>
</gene>
<dbReference type="AlphaFoldDB" id="A0A5B7IUJ7"/>
<evidence type="ECO:0000313" key="2">
    <source>
        <dbReference type="Proteomes" id="UP000324222"/>
    </source>
</evidence>
<sequence length="95" mass="10867">MATAISKMVWNGGVQPLATDSHPYLNIFQKSLNHYKTLSEDLGTTYQASENEYQKLQQCRKYSLNSIIQVSNLYICCKTQVLCNIYTATYFQDLA</sequence>
<keyword evidence="2" id="KW-1185">Reference proteome</keyword>
<evidence type="ECO:0000313" key="1">
    <source>
        <dbReference type="EMBL" id="MPC89221.1"/>
    </source>
</evidence>
<dbReference type="EMBL" id="VSRR010080282">
    <property type="protein sequence ID" value="MPC89221.1"/>
    <property type="molecule type" value="Genomic_DNA"/>
</dbReference>